<name>E4ZJC1_LEPMJ</name>
<evidence type="ECO:0000313" key="1">
    <source>
        <dbReference type="EMBL" id="CBX91552.1"/>
    </source>
</evidence>
<gene>
    <name evidence="1" type="ORF">LEMA_P070600.1</name>
</gene>
<dbReference type="Proteomes" id="UP000002668">
    <property type="component" value="Genome"/>
</dbReference>
<dbReference type="AlphaFoldDB" id="E4ZJC1"/>
<sequence>MAVASNSNRELQPAVTTLSTDGVPMVERAFWSNWRRLLPRPRPRRRTHSTCECWERGGDGCITYRYEQQQCARSTVLPGTMCSARCVDCCCAVFEREFACSLFTWCYLILSLPSSL</sequence>
<dbReference type="VEuPathDB" id="FungiDB:LEMA_P070600.1"/>
<evidence type="ECO:0000313" key="2">
    <source>
        <dbReference type="Proteomes" id="UP000002668"/>
    </source>
</evidence>
<accession>E4ZJC1</accession>
<protein>
    <submittedName>
        <fullName evidence="1">Predicted protein</fullName>
    </submittedName>
</protein>
<keyword evidence="2" id="KW-1185">Reference proteome</keyword>
<organism evidence="2">
    <name type="scientific">Leptosphaeria maculans (strain JN3 / isolate v23.1.3 / race Av1-4-5-6-7-8)</name>
    <name type="common">Blackleg fungus</name>
    <name type="synonym">Phoma lingam</name>
    <dbReference type="NCBI Taxonomy" id="985895"/>
    <lineage>
        <taxon>Eukaryota</taxon>
        <taxon>Fungi</taxon>
        <taxon>Dikarya</taxon>
        <taxon>Ascomycota</taxon>
        <taxon>Pezizomycotina</taxon>
        <taxon>Dothideomycetes</taxon>
        <taxon>Pleosporomycetidae</taxon>
        <taxon>Pleosporales</taxon>
        <taxon>Pleosporineae</taxon>
        <taxon>Leptosphaeriaceae</taxon>
        <taxon>Plenodomus</taxon>
        <taxon>Plenodomus lingam/Leptosphaeria maculans species complex</taxon>
    </lineage>
</organism>
<proteinExistence type="predicted"/>
<dbReference type="HOGENOM" id="CLU_2097306_0_0_1"/>
<dbReference type="EMBL" id="FP929072">
    <property type="protein sequence ID" value="CBX91552.1"/>
    <property type="molecule type" value="Genomic_DNA"/>
</dbReference>
<dbReference type="InParanoid" id="E4ZJC1"/>
<reference evidence="2" key="1">
    <citation type="journal article" date="2011" name="Nat. Commun.">
        <title>Effector diversification within compartments of the Leptosphaeria maculans genome affected by Repeat-Induced Point mutations.</title>
        <authorList>
            <person name="Rouxel T."/>
            <person name="Grandaubert J."/>
            <person name="Hane J.K."/>
            <person name="Hoede C."/>
            <person name="van de Wouw A.P."/>
            <person name="Couloux A."/>
            <person name="Dominguez V."/>
            <person name="Anthouard V."/>
            <person name="Bally P."/>
            <person name="Bourras S."/>
            <person name="Cozijnsen A.J."/>
            <person name="Ciuffetti L.M."/>
            <person name="Degrave A."/>
            <person name="Dilmaghani A."/>
            <person name="Duret L."/>
            <person name="Fudal I."/>
            <person name="Goodwin S.B."/>
            <person name="Gout L."/>
            <person name="Glaser N."/>
            <person name="Linglin J."/>
            <person name="Kema G.H.J."/>
            <person name="Lapalu N."/>
            <person name="Lawrence C.B."/>
            <person name="May K."/>
            <person name="Meyer M."/>
            <person name="Ollivier B."/>
            <person name="Poulain J."/>
            <person name="Schoch C.L."/>
            <person name="Simon A."/>
            <person name="Spatafora J.W."/>
            <person name="Stachowiak A."/>
            <person name="Turgeon B.G."/>
            <person name="Tyler B.M."/>
            <person name="Vincent D."/>
            <person name="Weissenbach J."/>
            <person name="Amselem J."/>
            <person name="Quesneville H."/>
            <person name="Oliver R.P."/>
            <person name="Wincker P."/>
            <person name="Balesdent M.-H."/>
            <person name="Howlett B.J."/>
        </authorList>
    </citation>
    <scope>NUCLEOTIDE SEQUENCE [LARGE SCALE GENOMIC DNA]</scope>
    <source>
        <strain evidence="2">JN3 / isolate v23.1.3 / race Av1-4-5-6-7-8</strain>
    </source>
</reference>